<sequence>MGFSEREYSNHSVLQAKGWMDHECFVQTLEHLHKVSFSSMENKILLIMDNAECHMSIMRLSISIQHGIVIVHAATPYYSQTPAIRCKCLWPLQVCPAIHSGRFQKSQTLTCPSRNICCQRWRARPGTRFVMSPTSPKGFRATGIFPVNRNIFPDDAFAGAEVTEQAPPDDDDDCHKLLPHP</sequence>
<reference evidence="1" key="1">
    <citation type="submission" date="2020-07" db="EMBL/GenBank/DDBJ databases">
        <title>The High-quality genome of the commercially important snow crab, Chionoecetes opilio.</title>
        <authorList>
            <person name="Jeong J.-H."/>
            <person name="Ryu S."/>
        </authorList>
    </citation>
    <scope>NUCLEOTIDE SEQUENCE</scope>
    <source>
        <strain evidence="1">MADBK_172401_WGS</strain>
        <tissue evidence="1">Digestive gland</tissue>
    </source>
</reference>
<gene>
    <name evidence="1" type="ORF">GWK47_040957</name>
</gene>
<evidence type="ECO:0008006" key="3">
    <source>
        <dbReference type="Google" id="ProtNLM"/>
    </source>
</evidence>
<dbReference type="Proteomes" id="UP000770661">
    <property type="component" value="Unassembled WGS sequence"/>
</dbReference>
<organism evidence="1 2">
    <name type="scientific">Chionoecetes opilio</name>
    <name type="common">Atlantic snow crab</name>
    <name type="synonym">Cancer opilio</name>
    <dbReference type="NCBI Taxonomy" id="41210"/>
    <lineage>
        <taxon>Eukaryota</taxon>
        <taxon>Metazoa</taxon>
        <taxon>Ecdysozoa</taxon>
        <taxon>Arthropoda</taxon>
        <taxon>Crustacea</taxon>
        <taxon>Multicrustacea</taxon>
        <taxon>Malacostraca</taxon>
        <taxon>Eumalacostraca</taxon>
        <taxon>Eucarida</taxon>
        <taxon>Decapoda</taxon>
        <taxon>Pleocyemata</taxon>
        <taxon>Brachyura</taxon>
        <taxon>Eubrachyura</taxon>
        <taxon>Majoidea</taxon>
        <taxon>Majidae</taxon>
        <taxon>Chionoecetes</taxon>
    </lineage>
</organism>
<comment type="caution">
    <text evidence="1">The sequence shown here is derived from an EMBL/GenBank/DDBJ whole genome shotgun (WGS) entry which is preliminary data.</text>
</comment>
<dbReference type="EMBL" id="JACEEZ010007144">
    <property type="protein sequence ID" value="KAG0724257.1"/>
    <property type="molecule type" value="Genomic_DNA"/>
</dbReference>
<accession>A0A8J4YBM8</accession>
<keyword evidence="2" id="KW-1185">Reference proteome</keyword>
<proteinExistence type="predicted"/>
<evidence type="ECO:0000313" key="2">
    <source>
        <dbReference type="Proteomes" id="UP000770661"/>
    </source>
</evidence>
<evidence type="ECO:0000313" key="1">
    <source>
        <dbReference type="EMBL" id="KAG0724257.1"/>
    </source>
</evidence>
<dbReference type="AlphaFoldDB" id="A0A8J4YBM8"/>
<name>A0A8J4YBM8_CHIOP</name>
<protein>
    <recommendedName>
        <fullName evidence="3">DDE-1 domain-containing protein</fullName>
    </recommendedName>
</protein>
<dbReference type="OrthoDB" id="6377204at2759"/>